<protein>
    <submittedName>
        <fullName evidence="2">Uncharacterized protein</fullName>
    </submittedName>
</protein>
<dbReference type="Proteomes" id="UP001626536">
    <property type="component" value="Chromosome"/>
</dbReference>
<sequence>MSLVRYPHIFAAALCAVSILPAATTANAQHKLASVENHDGVYAVDIITEVGSCDKAYHWTFSVSGGRISSSSDAMMQASGQIDRRGIVSVAFRRDANVAHVAGKVIGASGSGTWSSPTLQCGGSWRAARQS</sequence>
<dbReference type="RefSeq" id="WP_407338702.1">
    <property type="nucleotide sequence ID" value="NZ_CP136862.1"/>
</dbReference>
<accession>A0ABZ0HPR9</accession>
<dbReference type="EMBL" id="CP136862">
    <property type="protein sequence ID" value="WOJ89259.1"/>
    <property type="molecule type" value="Genomic_DNA"/>
</dbReference>
<organism evidence="2 3">
    <name type="scientific">Methylocapsa polymorpha</name>
    <dbReference type="NCBI Taxonomy" id="3080828"/>
    <lineage>
        <taxon>Bacteria</taxon>
        <taxon>Pseudomonadati</taxon>
        <taxon>Pseudomonadota</taxon>
        <taxon>Alphaproteobacteria</taxon>
        <taxon>Hyphomicrobiales</taxon>
        <taxon>Beijerinckiaceae</taxon>
        <taxon>Methylocapsa</taxon>
    </lineage>
</organism>
<evidence type="ECO:0000313" key="3">
    <source>
        <dbReference type="Proteomes" id="UP001626536"/>
    </source>
</evidence>
<feature type="chain" id="PRO_5045977155" evidence="1">
    <location>
        <begin position="29"/>
        <end position="131"/>
    </location>
</feature>
<name>A0ABZ0HPR9_9HYPH</name>
<proteinExistence type="predicted"/>
<evidence type="ECO:0000313" key="2">
    <source>
        <dbReference type="EMBL" id="WOJ89259.1"/>
    </source>
</evidence>
<feature type="signal peptide" evidence="1">
    <location>
        <begin position="1"/>
        <end position="28"/>
    </location>
</feature>
<keyword evidence="3" id="KW-1185">Reference proteome</keyword>
<reference evidence="2 3" key="1">
    <citation type="submission" date="2023-10" db="EMBL/GenBank/DDBJ databases">
        <title>Novel methanotroph of the genus Methylocapsa from a subarctic wetland.</title>
        <authorList>
            <person name="Belova S.E."/>
            <person name="Oshkin I.Y."/>
            <person name="Miroshnikov K."/>
            <person name="Dedysh S.N."/>
        </authorList>
    </citation>
    <scope>NUCLEOTIDE SEQUENCE [LARGE SCALE GENOMIC DNA]</scope>
    <source>
        <strain evidence="2 3">RX1</strain>
    </source>
</reference>
<keyword evidence="1" id="KW-0732">Signal</keyword>
<gene>
    <name evidence="2" type="ORF">RZS28_15865</name>
</gene>
<evidence type="ECO:0000256" key="1">
    <source>
        <dbReference type="SAM" id="SignalP"/>
    </source>
</evidence>